<dbReference type="RefSeq" id="XP_033665500.1">
    <property type="nucleotide sequence ID" value="XM_033807496.1"/>
</dbReference>
<protein>
    <submittedName>
        <fullName evidence="2">Uncharacterized protein</fullName>
    </submittedName>
</protein>
<feature type="region of interest" description="Disordered" evidence="1">
    <location>
        <begin position="1"/>
        <end position="49"/>
    </location>
</feature>
<keyword evidence="3" id="KW-1185">Reference proteome</keyword>
<dbReference type="EMBL" id="ML993603">
    <property type="protein sequence ID" value="KAF2164611.1"/>
    <property type="molecule type" value="Genomic_DNA"/>
</dbReference>
<reference evidence="2" key="1">
    <citation type="journal article" date="2020" name="Stud. Mycol.">
        <title>101 Dothideomycetes genomes: a test case for predicting lifestyles and emergence of pathogens.</title>
        <authorList>
            <person name="Haridas S."/>
            <person name="Albert R."/>
            <person name="Binder M."/>
            <person name="Bloem J."/>
            <person name="Labutti K."/>
            <person name="Salamov A."/>
            <person name="Andreopoulos B."/>
            <person name="Baker S."/>
            <person name="Barry K."/>
            <person name="Bills G."/>
            <person name="Bluhm B."/>
            <person name="Cannon C."/>
            <person name="Castanera R."/>
            <person name="Culley D."/>
            <person name="Daum C."/>
            <person name="Ezra D."/>
            <person name="Gonzalez J."/>
            <person name="Henrissat B."/>
            <person name="Kuo A."/>
            <person name="Liang C."/>
            <person name="Lipzen A."/>
            <person name="Lutzoni F."/>
            <person name="Magnuson J."/>
            <person name="Mondo S."/>
            <person name="Nolan M."/>
            <person name="Ohm R."/>
            <person name="Pangilinan J."/>
            <person name="Park H.-J."/>
            <person name="Ramirez L."/>
            <person name="Alfaro M."/>
            <person name="Sun H."/>
            <person name="Tritt A."/>
            <person name="Yoshinaga Y."/>
            <person name="Zwiers L.-H."/>
            <person name="Turgeon B."/>
            <person name="Goodwin S."/>
            <person name="Spatafora J."/>
            <person name="Crous P."/>
            <person name="Grigoriev I."/>
        </authorList>
    </citation>
    <scope>NUCLEOTIDE SEQUENCE</scope>
    <source>
        <strain evidence="2">ATCC 36951</strain>
    </source>
</reference>
<dbReference type="GeneID" id="54560768"/>
<evidence type="ECO:0000313" key="2">
    <source>
        <dbReference type="EMBL" id="KAF2164611.1"/>
    </source>
</evidence>
<organism evidence="2 3">
    <name type="scientific">Zasmidium cellare ATCC 36951</name>
    <dbReference type="NCBI Taxonomy" id="1080233"/>
    <lineage>
        <taxon>Eukaryota</taxon>
        <taxon>Fungi</taxon>
        <taxon>Dikarya</taxon>
        <taxon>Ascomycota</taxon>
        <taxon>Pezizomycotina</taxon>
        <taxon>Dothideomycetes</taxon>
        <taxon>Dothideomycetidae</taxon>
        <taxon>Mycosphaerellales</taxon>
        <taxon>Mycosphaerellaceae</taxon>
        <taxon>Zasmidium</taxon>
    </lineage>
</organism>
<proteinExistence type="predicted"/>
<accession>A0A6A6CC55</accession>
<evidence type="ECO:0000313" key="3">
    <source>
        <dbReference type="Proteomes" id="UP000799537"/>
    </source>
</evidence>
<dbReference type="AlphaFoldDB" id="A0A6A6CC55"/>
<sequence length="199" mass="23281">MNTTSPNDMALRMKPVTTKTISSNQATEAPDLSFSKAKPPVTPYSRGPAEDASSHIALVRLLRFFEHWDRNEPFGKWWNNEFTERELELLRMLEDHRHSDHQVLWRMQSLALYEGKFLTAPRPWDHHEMVREFGNNCGCTPQRRIDLAMACFDERLDQATFGWIKLWFAIDDQEAQEISVHMIFPDATPKWMDWGIDCG</sequence>
<feature type="compositionally biased region" description="Polar residues" evidence="1">
    <location>
        <begin position="17"/>
        <end position="27"/>
    </location>
</feature>
<dbReference type="Proteomes" id="UP000799537">
    <property type="component" value="Unassembled WGS sequence"/>
</dbReference>
<name>A0A6A6CC55_ZASCE</name>
<gene>
    <name evidence="2" type="ORF">M409DRAFT_25007</name>
</gene>
<evidence type="ECO:0000256" key="1">
    <source>
        <dbReference type="SAM" id="MobiDB-lite"/>
    </source>
</evidence>